<evidence type="ECO:0000313" key="3">
    <source>
        <dbReference type="Proteomes" id="UP000887023"/>
    </source>
</evidence>
<keyword evidence="2" id="KW-0378">Hydrolase</keyword>
<organism evidence="2 3">
    <name type="scientific">Skermania pinensis</name>
    <dbReference type="NCBI Taxonomy" id="39122"/>
    <lineage>
        <taxon>Bacteria</taxon>
        <taxon>Bacillati</taxon>
        <taxon>Actinomycetota</taxon>
        <taxon>Actinomycetes</taxon>
        <taxon>Mycobacteriales</taxon>
        <taxon>Gordoniaceae</taxon>
        <taxon>Skermania</taxon>
    </lineage>
</organism>
<keyword evidence="3" id="KW-1185">Reference proteome</keyword>
<accession>A0ABX8S7Z5</accession>
<dbReference type="InterPro" id="IPR011335">
    <property type="entry name" value="Restrct_endonuc-II-like"/>
</dbReference>
<proteinExistence type="predicted"/>
<dbReference type="InterPro" id="IPR012296">
    <property type="entry name" value="Nuclease_put_TT1808"/>
</dbReference>
<dbReference type="RefSeq" id="WP_066472088.1">
    <property type="nucleotide sequence ID" value="NZ_CBCRUZ010000006.1"/>
</dbReference>
<reference evidence="2" key="1">
    <citation type="submission" date="2021-07" db="EMBL/GenBank/DDBJ databases">
        <title>Candidatus Kaistella beijingensis sp. nov. isolated from a municipal wastewater treatment plant is involved in sludge foaming.</title>
        <authorList>
            <person name="Song Y."/>
            <person name="Liu S.-J."/>
        </authorList>
    </citation>
    <scope>NUCLEOTIDE SEQUENCE</scope>
    <source>
        <strain evidence="2">DSM 43998</strain>
    </source>
</reference>
<dbReference type="SUPFAM" id="SSF52980">
    <property type="entry name" value="Restriction endonuclease-like"/>
    <property type="match status" value="1"/>
</dbReference>
<dbReference type="CDD" id="cd06260">
    <property type="entry name" value="DUF820-like"/>
    <property type="match status" value="1"/>
</dbReference>
<keyword evidence="2" id="KW-0540">Nuclease</keyword>
<dbReference type="Gene3D" id="3.90.1570.10">
    <property type="entry name" value="tt1808, chain A"/>
    <property type="match status" value="1"/>
</dbReference>
<evidence type="ECO:0000259" key="1">
    <source>
        <dbReference type="Pfam" id="PF05685"/>
    </source>
</evidence>
<feature type="domain" description="Putative restriction endonuclease" evidence="1">
    <location>
        <begin position="20"/>
        <end position="176"/>
    </location>
</feature>
<dbReference type="Pfam" id="PF05685">
    <property type="entry name" value="Uma2"/>
    <property type="match status" value="1"/>
</dbReference>
<dbReference type="Proteomes" id="UP000887023">
    <property type="component" value="Chromosome"/>
</dbReference>
<gene>
    <name evidence="2" type="ORF">KV203_00300</name>
</gene>
<evidence type="ECO:0000313" key="2">
    <source>
        <dbReference type="EMBL" id="QXQ13958.1"/>
    </source>
</evidence>
<sequence>MTRVTADNSLISGSGPITVADLAELPDDGRRYELLDGVLIVSPAPGTRHQAITYRLYGVLEAACPAELAVLGAPYAVHVGENTELQPDLLIGRLADFTATDLPAAPVLVVEVASPSTALIDRNTKKAAYARMGVAHYWIIEPAGPRLTAYRSADGEYHEVATAIGAETFTATTPFPVRFVPRDLLGPFANC</sequence>
<name>A0ABX8S7Z5_9ACTN</name>
<protein>
    <submittedName>
        <fullName evidence="2">Uma2 family endonuclease</fullName>
    </submittedName>
</protein>
<dbReference type="EMBL" id="CP079105">
    <property type="protein sequence ID" value="QXQ13958.1"/>
    <property type="molecule type" value="Genomic_DNA"/>
</dbReference>
<dbReference type="PANTHER" id="PTHR35400">
    <property type="entry name" value="SLR1083 PROTEIN"/>
    <property type="match status" value="1"/>
</dbReference>
<dbReference type="InterPro" id="IPR008538">
    <property type="entry name" value="Uma2"/>
</dbReference>
<dbReference type="GO" id="GO:0004519">
    <property type="term" value="F:endonuclease activity"/>
    <property type="evidence" value="ECO:0007669"/>
    <property type="project" value="UniProtKB-KW"/>
</dbReference>
<dbReference type="PANTHER" id="PTHR35400:SF3">
    <property type="entry name" value="SLL1072 PROTEIN"/>
    <property type="match status" value="1"/>
</dbReference>
<keyword evidence="2" id="KW-0255">Endonuclease</keyword>